<protein>
    <submittedName>
        <fullName evidence="3">Uncharacterized protein</fullName>
    </submittedName>
</protein>
<dbReference type="Proteomes" id="UP000681967">
    <property type="component" value="Unassembled WGS sequence"/>
</dbReference>
<dbReference type="EMBL" id="CAJOBI010255171">
    <property type="protein sequence ID" value="CAF5111842.1"/>
    <property type="molecule type" value="Genomic_DNA"/>
</dbReference>
<dbReference type="EMBL" id="CAJOBH010185837">
    <property type="protein sequence ID" value="CAF4951601.1"/>
    <property type="molecule type" value="Genomic_DNA"/>
</dbReference>
<reference evidence="3" key="1">
    <citation type="submission" date="2021-02" db="EMBL/GenBank/DDBJ databases">
        <authorList>
            <person name="Nowell W R."/>
        </authorList>
    </citation>
    <scope>NUCLEOTIDE SEQUENCE</scope>
</reference>
<evidence type="ECO:0000313" key="4">
    <source>
        <dbReference type="Proteomes" id="UP000676336"/>
    </source>
</evidence>
<evidence type="ECO:0000313" key="3">
    <source>
        <dbReference type="EMBL" id="CAF5111842.1"/>
    </source>
</evidence>
<evidence type="ECO:0000256" key="1">
    <source>
        <dbReference type="SAM" id="MobiDB-lite"/>
    </source>
</evidence>
<organism evidence="3 4">
    <name type="scientific">Rotaria magnacalcarata</name>
    <dbReference type="NCBI Taxonomy" id="392030"/>
    <lineage>
        <taxon>Eukaryota</taxon>
        <taxon>Metazoa</taxon>
        <taxon>Spiralia</taxon>
        <taxon>Gnathifera</taxon>
        <taxon>Rotifera</taxon>
        <taxon>Eurotatoria</taxon>
        <taxon>Bdelloidea</taxon>
        <taxon>Philodinida</taxon>
        <taxon>Philodinidae</taxon>
        <taxon>Rotaria</taxon>
    </lineage>
</organism>
<feature type="non-terminal residue" evidence="3">
    <location>
        <position position="31"/>
    </location>
</feature>
<evidence type="ECO:0000313" key="2">
    <source>
        <dbReference type="EMBL" id="CAF4951601.1"/>
    </source>
</evidence>
<sequence length="31" mass="3424">MKAHQAIIDKNNNANNNNKSNEVTILALTND</sequence>
<gene>
    <name evidence="2" type="ORF">BYL167_LOCUS53994</name>
    <name evidence="3" type="ORF">SMN809_LOCUS62129</name>
</gene>
<feature type="compositionally biased region" description="Low complexity" evidence="1">
    <location>
        <begin position="10"/>
        <end position="21"/>
    </location>
</feature>
<proteinExistence type="predicted"/>
<accession>A0A8S3FCE7</accession>
<dbReference type="AlphaFoldDB" id="A0A8S3FCE7"/>
<dbReference type="Proteomes" id="UP000676336">
    <property type="component" value="Unassembled WGS sequence"/>
</dbReference>
<feature type="region of interest" description="Disordered" evidence="1">
    <location>
        <begin position="1"/>
        <end position="31"/>
    </location>
</feature>
<comment type="caution">
    <text evidence="3">The sequence shown here is derived from an EMBL/GenBank/DDBJ whole genome shotgun (WGS) entry which is preliminary data.</text>
</comment>
<name>A0A8S3FCE7_9BILA</name>